<keyword evidence="3" id="KW-1185">Reference proteome</keyword>
<feature type="compositionally biased region" description="Basic residues" evidence="1">
    <location>
        <begin position="64"/>
        <end position="75"/>
    </location>
</feature>
<feature type="region of interest" description="Disordered" evidence="1">
    <location>
        <begin position="63"/>
        <end position="118"/>
    </location>
</feature>
<accession>A0ABN8NGI4</accession>
<sequence length="118" mass="13123">MATVLRDSGELIQCLENIEPLANCLLVGVDVSSLYPNNDPKKMSDLWIDCILDEGNHSTSLQIKLKRKTRRNKLKAKNEEAVGDNQRLEKKPNGVHPKSRSPGRLRGTTSAVAQSRES</sequence>
<feature type="compositionally biased region" description="Basic and acidic residues" evidence="1">
    <location>
        <begin position="76"/>
        <end position="92"/>
    </location>
</feature>
<comment type="caution">
    <text evidence="2">The sequence shown here is derived from an EMBL/GenBank/DDBJ whole genome shotgun (WGS) entry which is preliminary data.</text>
</comment>
<name>A0ABN8NGI4_9CNID</name>
<organism evidence="2 3">
    <name type="scientific">Porites lobata</name>
    <dbReference type="NCBI Taxonomy" id="104759"/>
    <lineage>
        <taxon>Eukaryota</taxon>
        <taxon>Metazoa</taxon>
        <taxon>Cnidaria</taxon>
        <taxon>Anthozoa</taxon>
        <taxon>Hexacorallia</taxon>
        <taxon>Scleractinia</taxon>
        <taxon>Fungiina</taxon>
        <taxon>Poritidae</taxon>
        <taxon>Porites</taxon>
    </lineage>
</organism>
<feature type="compositionally biased region" description="Polar residues" evidence="1">
    <location>
        <begin position="107"/>
        <end position="118"/>
    </location>
</feature>
<protein>
    <submittedName>
        <fullName evidence="2">Uncharacterized protein</fullName>
    </submittedName>
</protein>
<evidence type="ECO:0000256" key="1">
    <source>
        <dbReference type="SAM" id="MobiDB-lite"/>
    </source>
</evidence>
<reference evidence="2 3" key="1">
    <citation type="submission" date="2022-05" db="EMBL/GenBank/DDBJ databases">
        <authorList>
            <consortium name="Genoscope - CEA"/>
            <person name="William W."/>
        </authorList>
    </citation>
    <scope>NUCLEOTIDE SEQUENCE [LARGE SCALE GENOMIC DNA]</scope>
</reference>
<gene>
    <name evidence="2" type="ORF">PLOB_00011206</name>
</gene>
<dbReference type="Proteomes" id="UP001159405">
    <property type="component" value="Unassembled WGS sequence"/>
</dbReference>
<evidence type="ECO:0000313" key="2">
    <source>
        <dbReference type="EMBL" id="CAH3103295.1"/>
    </source>
</evidence>
<proteinExistence type="predicted"/>
<evidence type="ECO:0000313" key="3">
    <source>
        <dbReference type="Proteomes" id="UP001159405"/>
    </source>
</evidence>
<dbReference type="EMBL" id="CALNXK010000016">
    <property type="protein sequence ID" value="CAH3103295.1"/>
    <property type="molecule type" value="Genomic_DNA"/>
</dbReference>